<organism evidence="2">
    <name type="scientific">Salmonella enterica</name>
    <name type="common">Salmonella choleraesuis</name>
    <dbReference type="NCBI Taxonomy" id="28901"/>
    <lineage>
        <taxon>Bacteria</taxon>
        <taxon>Pseudomonadati</taxon>
        <taxon>Pseudomonadota</taxon>
        <taxon>Gammaproteobacteria</taxon>
        <taxon>Enterobacterales</taxon>
        <taxon>Enterobacteriaceae</taxon>
        <taxon>Salmonella</taxon>
    </lineage>
</organism>
<feature type="region of interest" description="Disordered" evidence="1">
    <location>
        <begin position="1"/>
        <end position="25"/>
    </location>
</feature>
<reference evidence="2" key="1">
    <citation type="submission" date="2019-08" db="EMBL/GenBank/DDBJ databases">
        <authorList>
            <consortium name="PulseNet: The National Subtyping Network for Foodborne Disease Surveillance"/>
            <person name="Tarr C.L."/>
            <person name="Trees E."/>
            <person name="Katz L.S."/>
            <person name="Carleton-Romer H.A."/>
            <person name="Stroika S."/>
            <person name="Kucerova Z."/>
            <person name="Roache K.F."/>
            <person name="Sabol A.L."/>
            <person name="Besser J."/>
            <person name="Gerner-Smidt P."/>
        </authorList>
    </citation>
    <scope>NUCLEOTIDE SEQUENCE</scope>
    <source>
        <strain evidence="2">PNUSAS086686</strain>
    </source>
</reference>
<evidence type="ECO:0000256" key="1">
    <source>
        <dbReference type="SAM" id="MobiDB-lite"/>
    </source>
</evidence>
<accession>A0A5Y6EYU6</accession>
<name>A0A5Y6EYU6_SALER</name>
<comment type="caution">
    <text evidence="2">The sequence shown here is derived from an EMBL/GenBank/DDBJ whole genome shotgun (WGS) entry which is preliminary data.</text>
</comment>
<gene>
    <name evidence="2" type="ORF">FSC90_23855</name>
</gene>
<dbReference type="AlphaFoldDB" id="A0A5Y6EYU6"/>
<dbReference type="EMBL" id="AAJCRC010000126">
    <property type="protein sequence ID" value="ECK6662773.1"/>
    <property type="molecule type" value="Genomic_DNA"/>
</dbReference>
<protein>
    <submittedName>
        <fullName evidence="2">Uncharacterized protein</fullName>
    </submittedName>
</protein>
<evidence type="ECO:0000313" key="2">
    <source>
        <dbReference type="EMBL" id="ECK6662773.1"/>
    </source>
</evidence>
<proteinExistence type="predicted"/>
<sequence>MVRRTGFELPDQPTGEPYGSPARPTIMRRCGYTNDNKKDAGASLSRLVFRGSNPDIRFCGCQMTITPEDYYCQLPGRGALKNVPDLPEFRKTGA</sequence>